<comment type="caution">
    <text evidence="3">The sequence shown here is derived from an EMBL/GenBank/DDBJ whole genome shotgun (WGS) entry which is preliminary data.</text>
</comment>
<feature type="region of interest" description="Disordered" evidence="2">
    <location>
        <begin position="142"/>
        <end position="162"/>
    </location>
</feature>
<dbReference type="EMBL" id="WTXG01000004">
    <property type="protein sequence ID" value="KAI0305823.1"/>
    <property type="molecule type" value="Genomic_DNA"/>
</dbReference>
<feature type="compositionally biased region" description="Low complexity" evidence="2">
    <location>
        <begin position="14"/>
        <end position="30"/>
    </location>
</feature>
<evidence type="ECO:0000256" key="1">
    <source>
        <dbReference type="SAM" id="Coils"/>
    </source>
</evidence>
<evidence type="ECO:0008006" key="5">
    <source>
        <dbReference type="Google" id="ProtNLM"/>
    </source>
</evidence>
<keyword evidence="1" id="KW-0175">Coiled coil</keyword>
<feature type="region of interest" description="Disordered" evidence="2">
    <location>
        <begin position="74"/>
        <end position="96"/>
    </location>
</feature>
<keyword evidence="4" id="KW-1185">Reference proteome</keyword>
<reference evidence="3" key="1">
    <citation type="journal article" date="2022" name="New Phytol.">
        <title>Evolutionary transition to the ectomycorrhizal habit in the genomes of a hyperdiverse lineage of mushroom-forming fungi.</title>
        <authorList>
            <person name="Looney B."/>
            <person name="Miyauchi S."/>
            <person name="Morin E."/>
            <person name="Drula E."/>
            <person name="Courty P.E."/>
            <person name="Kohler A."/>
            <person name="Kuo A."/>
            <person name="LaButti K."/>
            <person name="Pangilinan J."/>
            <person name="Lipzen A."/>
            <person name="Riley R."/>
            <person name="Andreopoulos W."/>
            <person name="He G."/>
            <person name="Johnson J."/>
            <person name="Nolan M."/>
            <person name="Tritt A."/>
            <person name="Barry K.W."/>
            <person name="Grigoriev I.V."/>
            <person name="Nagy L.G."/>
            <person name="Hibbett D."/>
            <person name="Henrissat B."/>
            <person name="Matheny P.B."/>
            <person name="Labbe J."/>
            <person name="Martin F.M."/>
        </authorList>
    </citation>
    <scope>NUCLEOTIDE SEQUENCE</scope>
    <source>
        <strain evidence="3">BPL690</strain>
    </source>
</reference>
<organism evidence="3 4">
    <name type="scientific">Multifurca ochricompacta</name>
    <dbReference type="NCBI Taxonomy" id="376703"/>
    <lineage>
        <taxon>Eukaryota</taxon>
        <taxon>Fungi</taxon>
        <taxon>Dikarya</taxon>
        <taxon>Basidiomycota</taxon>
        <taxon>Agaricomycotina</taxon>
        <taxon>Agaricomycetes</taxon>
        <taxon>Russulales</taxon>
        <taxon>Russulaceae</taxon>
        <taxon>Multifurca</taxon>
    </lineage>
</organism>
<feature type="compositionally biased region" description="Polar residues" evidence="2">
    <location>
        <begin position="144"/>
        <end position="160"/>
    </location>
</feature>
<evidence type="ECO:0000256" key="2">
    <source>
        <dbReference type="SAM" id="MobiDB-lite"/>
    </source>
</evidence>
<gene>
    <name evidence="3" type="ORF">B0F90DRAFT_1623930</name>
</gene>
<proteinExistence type="predicted"/>
<protein>
    <recommendedName>
        <fullName evidence="5">SWI5-dependent HO expression protein 3</fullName>
    </recommendedName>
</protein>
<evidence type="ECO:0000313" key="4">
    <source>
        <dbReference type="Proteomes" id="UP001203297"/>
    </source>
</evidence>
<feature type="region of interest" description="Disordered" evidence="2">
    <location>
        <begin position="1"/>
        <end position="41"/>
    </location>
</feature>
<dbReference type="Proteomes" id="UP001203297">
    <property type="component" value="Unassembled WGS sequence"/>
</dbReference>
<name>A0AAD4M971_9AGAM</name>
<evidence type="ECO:0000313" key="3">
    <source>
        <dbReference type="EMBL" id="KAI0305823.1"/>
    </source>
</evidence>
<sequence length="473" mass="52461">MHSSKLSFSIYRVPSRPSSSTSNRSIPSTRARSPSLSLDDPVSIRHHMSTLKHSIRHQQAQLQTLENLLQRAPRMPITNSNSPPPSPLPDPLPSDFPPISPIVSFDVLQSLAGPDSNLPLPRRAPSPLSYDGIREGVPMDFGTGPSSQTYKRQPSPTRTLSRIPVSSVGNARALADDGVLATPPRYSQAIVAPSAIDPSHSNVLHPPSPNMDNRRLSLTPGGTTKVLADLQTGVINARNALENTKAQLRLSQRSVAQLTRQTEDLKEVRERLRLENEGLNNVVARKERLLQEVLERARKAEAETTVLKSQLKAETTSSKKSLREMEAALAESTALSSKSEREYIILRDSLKGMKNAWRTDIDSLREDMRKREERLRGEVEAAGKKYAKLLEESKARNADVLNVEQLREDDARIRREVEEEVREQISALKEQVKRSSEASEKAGKTAEHLAGELARLRRLMRSTGQPAPESSPT</sequence>
<feature type="coiled-coil region" evidence="1">
    <location>
        <begin position="354"/>
        <end position="438"/>
    </location>
</feature>
<feature type="coiled-coil region" evidence="1">
    <location>
        <begin position="227"/>
        <end position="310"/>
    </location>
</feature>
<feature type="compositionally biased region" description="Pro residues" evidence="2">
    <location>
        <begin position="82"/>
        <end position="96"/>
    </location>
</feature>
<accession>A0AAD4M971</accession>
<dbReference type="AlphaFoldDB" id="A0AAD4M971"/>